<evidence type="ECO:0000256" key="1">
    <source>
        <dbReference type="SAM" id="MobiDB-lite"/>
    </source>
</evidence>
<dbReference type="AlphaFoldDB" id="A0A4Q7PJR3"/>
<reference evidence="2 3" key="1">
    <citation type="submission" date="2019-02" db="EMBL/GenBank/DDBJ databases">
        <title>Genomic Encyclopedia of Type Strains, Phase IV (KMG-IV): sequencing the most valuable type-strain genomes for metagenomic binning, comparative biology and taxonomic classification.</title>
        <authorList>
            <person name="Goeker M."/>
        </authorList>
    </citation>
    <scope>NUCLEOTIDE SEQUENCE [LARGE SCALE GENOMIC DNA]</scope>
    <source>
        <strain evidence="2 3">DSM 29486</strain>
    </source>
</reference>
<keyword evidence="3" id="KW-1185">Reference proteome</keyword>
<name>A0A4Q7PJR3_9FIRM</name>
<accession>A0A4Q7PJR3</accession>
<gene>
    <name evidence="2" type="ORF">EV209_1369</name>
</gene>
<dbReference type="EMBL" id="SGXF01000002">
    <property type="protein sequence ID" value="RZT00933.1"/>
    <property type="molecule type" value="Genomic_DNA"/>
</dbReference>
<comment type="caution">
    <text evidence="2">The sequence shown here is derived from an EMBL/GenBank/DDBJ whole genome shotgun (WGS) entry which is preliminary data.</text>
</comment>
<evidence type="ECO:0000313" key="2">
    <source>
        <dbReference type="EMBL" id="RZT00933.1"/>
    </source>
</evidence>
<feature type="region of interest" description="Disordered" evidence="1">
    <location>
        <begin position="1"/>
        <end position="25"/>
    </location>
</feature>
<organism evidence="2 3">
    <name type="scientific">Cuneatibacter caecimuris</name>
    <dbReference type="NCBI Taxonomy" id="1796618"/>
    <lineage>
        <taxon>Bacteria</taxon>
        <taxon>Bacillati</taxon>
        <taxon>Bacillota</taxon>
        <taxon>Clostridia</taxon>
        <taxon>Lachnospirales</taxon>
        <taxon>Lachnospiraceae</taxon>
        <taxon>Cuneatibacter</taxon>
    </lineage>
</organism>
<dbReference type="Proteomes" id="UP000292927">
    <property type="component" value="Unassembled WGS sequence"/>
</dbReference>
<feature type="compositionally biased region" description="Polar residues" evidence="1">
    <location>
        <begin position="1"/>
        <end position="14"/>
    </location>
</feature>
<proteinExistence type="predicted"/>
<evidence type="ECO:0000313" key="3">
    <source>
        <dbReference type="Proteomes" id="UP000292927"/>
    </source>
</evidence>
<protein>
    <submittedName>
        <fullName evidence="2">Uncharacterized protein</fullName>
    </submittedName>
</protein>
<sequence length="90" mass="10243">MQQNICGEGSNPSQRHMGIGPEDTHCKTVQKGEHMKEMETIIPKENKPEAEEMLELLKSVNSQKEKEMQIFIHGMKFQELISSTDTRKAG</sequence>